<name>A0A8H4L6J1_9HYPO</name>
<reference evidence="2 3" key="1">
    <citation type="submission" date="2020-01" db="EMBL/GenBank/DDBJ databases">
        <title>Identification and distribution of gene clusters putatively required for synthesis of sphingolipid metabolism inhibitors in phylogenetically diverse species of the filamentous fungus Fusarium.</title>
        <authorList>
            <person name="Kim H.-S."/>
            <person name="Busman M."/>
            <person name="Brown D.W."/>
            <person name="Divon H."/>
            <person name="Uhlig S."/>
            <person name="Proctor R.H."/>
        </authorList>
    </citation>
    <scope>NUCLEOTIDE SEQUENCE [LARGE SCALE GENOMIC DNA]</scope>
    <source>
        <strain evidence="2 3">NRRL 20459</strain>
    </source>
</reference>
<feature type="signal peptide" evidence="1">
    <location>
        <begin position="1"/>
        <end position="16"/>
    </location>
</feature>
<evidence type="ECO:0000313" key="2">
    <source>
        <dbReference type="EMBL" id="KAF4463990.1"/>
    </source>
</evidence>
<gene>
    <name evidence="2" type="ORF">FALBO_9186</name>
</gene>
<accession>A0A8H4L6J1</accession>
<keyword evidence="1" id="KW-0732">Signal</keyword>
<keyword evidence="3" id="KW-1185">Reference proteome</keyword>
<sequence length="166" mass="17421">MRAHFLLAAAATAVVAQNNEKRDAEECMKVATDLLPKLTDVPTPSGSLASWLATQTQYTPTDNCEIPKITGDMADDFTSYASKLSSWYDDQKDDFSSLLDACKDVAELTSELDSLGQICTEVTWADGGGSKSSSKDDDDNAASSAPIKAGLVAGVAAVVGVFVAAF</sequence>
<comment type="caution">
    <text evidence="2">The sequence shown here is derived from an EMBL/GenBank/DDBJ whole genome shotgun (WGS) entry which is preliminary data.</text>
</comment>
<protein>
    <recommendedName>
        <fullName evidence="4">Infection structure specific protein</fullName>
    </recommendedName>
</protein>
<evidence type="ECO:0000256" key="1">
    <source>
        <dbReference type="SAM" id="SignalP"/>
    </source>
</evidence>
<dbReference type="OrthoDB" id="4845881at2759"/>
<dbReference type="EMBL" id="JAADYS010001258">
    <property type="protein sequence ID" value="KAF4463990.1"/>
    <property type="molecule type" value="Genomic_DNA"/>
</dbReference>
<proteinExistence type="predicted"/>
<evidence type="ECO:0008006" key="4">
    <source>
        <dbReference type="Google" id="ProtNLM"/>
    </source>
</evidence>
<evidence type="ECO:0000313" key="3">
    <source>
        <dbReference type="Proteomes" id="UP000554235"/>
    </source>
</evidence>
<dbReference type="Proteomes" id="UP000554235">
    <property type="component" value="Unassembled WGS sequence"/>
</dbReference>
<dbReference type="AlphaFoldDB" id="A0A8H4L6J1"/>
<feature type="chain" id="PRO_5034971261" description="Infection structure specific protein" evidence="1">
    <location>
        <begin position="17"/>
        <end position="166"/>
    </location>
</feature>
<organism evidence="2 3">
    <name type="scientific">Fusarium albosuccineum</name>
    <dbReference type="NCBI Taxonomy" id="1237068"/>
    <lineage>
        <taxon>Eukaryota</taxon>
        <taxon>Fungi</taxon>
        <taxon>Dikarya</taxon>
        <taxon>Ascomycota</taxon>
        <taxon>Pezizomycotina</taxon>
        <taxon>Sordariomycetes</taxon>
        <taxon>Hypocreomycetidae</taxon>
        <taxon>Hypocreales</taxon>
        <taxon>Nectriaceae</taxon>
        <taxon>Fusarium</taxon>
        <taxon>Fusarium decemcellulare species complex</taxon>
    </lineage>
</organism>